<feature type="signal peptide" evidence="1">
    <location>
        <begin position="1"/>
        <end position="19"/>
    </location>
</feature>
<sequence>MAAVDAFWLALALAGPGNAVLRYPDGAFESRYPLHIDECALPGQKLRPESVSCLGRLRQHLLEDGDCNRVICDNIASSTPVEVYANETDWAPFKNLCGHLQELFLGVFDLGVKLVEIGMTEQDTKELSRLSKVFATSPGVSPPDLHETPEYANTTRAVLRRHASAVLDILSQVQTSSDVTADELLEAAAALARRLQLLIENVSATLLLNFHLAQLDHNGRVVGRDLIQELYGDVNSIQVVFHEIPGKRWDALTNLLDKLGVSEQAVSMAEIGVEAANTSQRLLERNPHLSYLGVDPYVNNEALFLDVNQRLSLFRESGRFVLMRNTSLNASLRVADGSLDMIFLDARHDFQAVIDDIAAWKPKLRAGGILSGHDFSWMFPTVAMAVYKETLASPERTVHLAPDGVWWLQL</sequence>
<evidence type="ECO:0000313" key="3">
    <source>
        <dbReference type="Proteomes" id="UP000649617"/>
    </source>
</evidence>
<dbReference type="Pfam" id="PF13578">
    <property type="entry name" value="Methyltransf_24"/>
    <property type="match status" value="1"/>
</dbReference>
<reference evidence="2" key="1">
    <citation type="submission" date="2021-02" db="EMBL/GenBank/DDBJ databases">
        <authorList>
            <person name="Dougan E. K."/>
            <person name="Rhodes N."/>
            <person name="Thang M."/>
            <person name="Chan C."/>
        </authorList>
    </citation>
    <scope>NUCLEOTIDE SEQUENCE</scope>
</reference>
<feature type="chain" id="PRO_5032668453" evidence="1">
    <location>
        <begin position="20"/>
        <end position="410"/>
    </location>
</feature>
<dbReference type="OrthoDB" id="186626at2759"/>
<dbReference type="Gene3D" id="3.40.50.150">
    <property type="entry name" value="Vaccinia Virus protein VP39"/>
    <property type="match status" value="1"/>
</dbReference>
<proteinExistence type="predicted"/>
<keyword evidence="1" id="KW-0732">Signal</keyword>
<organism evidence="2 3">
    <name type="scientific">Symbiodinium pilosum</name>
    <name type="common">Dinoflagellate</name>
    <dbReference type="NCBI Taxonomy" id="2952"/>
    <lineage>
        <taxon>Eukaryota</taxon>
        <taxon>Sar</taxon>
        <taxon>Alveolata</taxon>
        <taxon>Dinophyceae</taxon>
        <taxon>Suessiales</taxon>
        <taxon>Symbiodiniaceae</taxon>
        <taxon>Symbiodinium</taxon>
    </lineage>
</organism>
<evidence type="ECO:0000313" key="2">
    <source>
        <dbReference type="EMBL" id="CAE7674731.1"/>
    </source>
</evidence>
<dbReference type="InterPro" id="IPR029063">
    <property type="entry name" value="SAM-dependent_MTases_sf"/>
</dbReference>
<dbReference type="SUPFAM" id="SSF53335">
    <property type="entry name" value="S-adenosyl-L-methionine-dependent methyltransferases"/>
    <property type="match status" value="1"/>
</dbReference>
<gene>
    <name evidence="2" type="primary">DDHD2</name>
    <name evidence="2" type="ORF">SPIL2461_LOCUS18679</name>
</gene>
<accession>A0A812WBX7</accession>
<protein>
    <submittedName>
        <fullName evidence="2">DDHD2 protein</fullName>
    </submittedName>
</protein>
<dbReference type="AlphaFoldDB" id="A0A812WBX7"/>
<dbReference type="Proteomes" id="UP000649617">
    <property type="component" value="Unassembled WGS sequence"/>
</dbReference>
<keyword evidence="3" id="KW-1185">Reference proteome</keyword>
<dbReference type="EMBL" id="CAJNIZ010043985">
    <property type="protein sequence ID" value="CAE7674731.1"/>
    <property type="molecule type" value="Genomic_DNA"/>
</dbReference>
<evidence type="ECO:0000256" key="1">
    <source>
        <dbReference type="SAM" id="SignalP"/>
    </source>
</evidence>
<comment type="caution">
    <text evidence="2">The sequence shown here is derived from an EMBL/GenBank/DDBJ whole genome shotgun (WGS) entry which is preliminary data.</text>
</comment>
<name>A0A812WBX7_SYMPI</name>